<evidence type="ECO:0000313" key="7">
    <source>
        <dbReference type="Proteomes" id="UP000050902"/>
    </source>
</evidence>
<sequence length="365" mass="39317">MQGMMQLRSCAILELDDDGLIHDGTAGVESIYGYAREELRGRSFASLFSRADQERGMHLALLARVREQGIEQSACPLVRRDGTRFRAALTMERGVFDGGAPRILMVVRDITEFFQNQKRVQEAQESAMRAQRLDAFGKLTLELAHDFNNLLSVIANSLDMLSARRAEDEGTRRLLDLAHRAVERGTGLTRQMLVFGRGQALVPQLCRVNDLLVASRDLYQRVCGEGVQVTLDLAEDLPPVAVDVGQLEAALLNLLGNSRDAIGGRGDVLLQARLEQRPVASGIGSAGYIRVTVGDSGPGIGREIRDTVFEPFFTTKPEGQGSGLGLSQVHGFVAQSGGMAEIGTSTLGGAAVSMYFPVAEGASGA</sequence>
<organism evidence="6 7">
    <name type="scientific">Stenotrophomonas nitritireducens</name>
    <dbReference type="NCBI Taxonomy" id="83617"/>
    <lineage>
        <taxon>Bacteria</taxon>
        <taxon>Pseudomonadati</taxon>
        <taxon>Pseudomonadota</taxon>
        <taxon>Gammaproteobacteria</taxon>
        <taxon>Lysobacterales</taxon>
        <taxon>Lysobacteraceae</taxon>
        <taxon>Stenotrophomonas</taxon>
    </lineage>
</organism>
<dbReference type="Gene3D" id="3.30.450.20">
    <property type="entry name" value="PAS domain"/>
    <property type="match status" value="1"/>
</dbReference>
<dbReference type="CDD" id="cd00130">
    <property type="entry name" value="PAS"/>
    <property type="match status" value="1"/>
</dbReference>
<protein>
    <recommendedName>
        <fullName evidence="2">histidine kinase</fullName>
        <ecNumber evidence="2">2.7.13.3</ecNumber>
    </recommendedName>
</protein>
<accession>A0ABR5NH75</accession>
<dbReference type="PANTHER" id="PTHR43065:SF49">
    <property type="entry name" value="HISTIDINE KINASE"/>
    <property type="match status" value="1"/>
</dbReference>
<comment type="caution">
    <text evidence="6">The sequence shown here is derived from an EMBL/GenBank/DDBJ whole genome shotgun (WGS) entry which is preliminary data.</text>
</comment>
<dbReference type="Pfam" id="PF00512">
    <property type="entry name" value="HisKA"/>
    <property type="match status" value="1"/>
</dbReference>
<dbReference type="NCBIfam" id="TIGR00229">
    <property type="entry name" value="sensory_box"/>
    <property type="match status" value="1"/>
</dbReference>
<evidence type="ECO:0000256" key="1">
    <source>
        <dbReference type="ARBA" id="ARBA00000085"/>
    </source>
</evidence>
<dbReference type="InterPro" id="IPR036890">
    <property type="entry name" value="HATPase_C_sf"/>
</dbReference>
<evidence type="ECO:0000256" key="3">
    <source>
        <dbReference type="ARBA" id="ARBA00022553"/>
    </source>
</evidence>
<dbReference type="Pfam" id="PF02518">
    <property type="entry name" value="HATPase_c"/>
    <property type="match status" value="1"/>
</dbReference>
<dbReference type="InterPro" id="IPR035965">
    <property type="entry name" value="PAS-like_dom_sf"/>
</dbReference>
<dbReference type="InterPro" id="IPR003661">
    <property type="entry name" value="HisK_dim/P_dom"/>
</dbReference>
<dbReference type="Pfam" id="PF13426">
    <property type="entry name" value="PAS_9"/>
    <property type="match status" value="1"/>
</dbReference>
<feature type="domain" description="PAS" evidence="5">
    <location>
        <begin position="1"/>
        <end position="69"/>
    </location>
</feature>
<dbReference type="InterPro" id="IPR005467">
    <property type="entry name" value="His_kinase_dom"/>
</dbReference>
<comment type="catalytic activity">
    <reaction evidence="1">
        <text>ATP + protein L-histidine = ADP + protein N-phospho-L-histidine.</text>
        <dbReference type="EC" id="2.7.13.3"/>
    </reaction>
</comment>
<evidence type="ECO:0000256" key="2">
    <source>
        <dbReference type="ARBA" id="ARBA00012438"/>
    </source>
</evidence>
<dbReference type="InterPro" id="IPR004358">
    <property type="entry name" value="Sig_transdc_His_kin-like_C"/>
</dbReference>
<keyword evidence="7" id="KW-1185">Reference proteome</keyword>
<dbReference type="SUPFAM" id="SSF55785">
    <property type="entry name" value="PYP-like sensor domain (PAS domain)"/>
    <property type="match status" value="1"/>
</dbReference>
<dbReference type="SMART" id="SM00388">
    <property type="entry name" value="HisKA"/>
    <property type="match status" value="1"/>
</dbReference>
<dbReference type="InterPro" id="IPR003594">
    <property type="entry name" value="HATPase_dom"/>
</dbReference>
<reference evidence="6 7" key="1">
    <citation type="submission" date="2015-05" db="EMBL/GenBank/DDBJ databases">
        <title>Genome sequencing and analysis of members of genus Stenotrophomonas.</title>
        <authorList>
            <person name="Patil P.P."/>
            <person name="Midha S."/>
            <person name="Patil P.B."/>
        </authorList>
    </citation>
    <scope>NUCLEOTIDE SEQUENCE [LARGE SCALE GENOMIC DNA]</scope>
    <source>
        <strain evidence="6 7">DSM 12575</strain>
    </source>
</reference>
<name>A0ABR5NH75_9GAMM</name>
<dbReference type="SUPFAM" id="SSF55874">
    <property type="entry name" value="ATPase domain of HSP90 chaperone/DNA topoisomerase II/histidine kinase"/>
    <property type="match status" value="1"/>
</dbReference>
<dbReference type="SUPFAM" id="SSF47384">
    <property type="entry name" value="Homodimeric domain of signal transducing histidine kinase"/>
    <property type="match status" value="1"/>
</dbReference>
<feature type="domain" description="Histidine kinase" evidence="4">
    <location>
        <begin position="142"/>
        <end position="360"/>
    </location>
</feature>
<dbReference type="PROSITE" id="PS50109">
    <property type="entry name" value="HIS_KIN"/>
    <property type="match status" value="1"/>
</dbReference>
<dbReference type="PANTHER" id="PTHR43065">
    <property type="entry name" value="SENSOR HISTIDINE KINASE"/>
    <property type="match status" value="1"/>
</dbReference>
<dbReference type="InterPro" id="IPR036097">
    <property type="entry name" value="HisK_dim/P_sf"/>
</dbReference>
<dbReference type="InterPro" id="IPR000014">
    <property type="entry name" value="PAS"/>
</dbReference>
<dbReference type="EC" id="2.7.13.3" evidence="2"/>
<gene>
    <name evidence="6" type="ORF">ABB22_14545</name>
</gene>
<dbReference type="SMART" id="SM00387">
    <property type="entry name" value="HATPase_c"/>
    <property type="match status" value="1"/>
</dbReference>
<dbReference type="Proteomes" id="UP000050902">
    <property type="component" value="Unassembled WGS sequence"/>
</dbReference>
<evidence type="ECO:0000259" key="5">
    <source>
        <dbReference type="PROSITE" id="PS50112"/>
    </source>
</evidence>
<dbReference type="EMBL" id="LDJG01000024">
    <property type="protein sequence ID" value="KRG55390.1"/>
    <property type="molecule type" value="Genomic_DNA"/>
</dbReference>
<dbReference type="PRINTS" id="PR00344">
    <property type="entry name" value="BCTRLSENSOR"/>
</dbReference>
<evidence type="ECO:0000313" key="6">
    <source>
        <dbReference type="EMBL" id="KRG55390.1"/>
    </source>
</evidence>
<evidence type="ECO:0000259" key="4">
    <source>
        <dbReference type="PROSITE" id="PS50109"/>
    </source>
</evidence>
<keyword evidence="3" id="KW-0597">Phosphoprotein</keyword>
<dbReference type="PROSITE" id="PS50112">
    <property type="entry name" value="PAS"/>
    <property type="match status" value="1"/>
</dbReference>
<dbReference type="Gene3D" id="3.30.565.10">
    <property type="entry name" value="Histidine kinase-like ATPase, C-terminal domain"/>
    <property type="match status" value="1"/>
</dbReference>
<proteinExistence type="predicted"/>
<dbReference type="Gene3D" id="1.10.287.130">
    <property type="match status" value="1"/>
</dbReference>